<keyword evidence="3" id="KW-1185">Reference proteome</keyword>
<evidence type="ECO:0000313" key="2">
    <source>
        <dbReference type="EMBL" id="KAK1299732.1"/>
    </source>
</evidence>
<dbReference type="AlphaFoldDB" id="A0AAV9DFR6"/>
<proteinExistence type="predicted"/>
<sequence>MEEQMPKFIEKVSDIGLIFCITRPKEKIQGSAIDNSWKCLLKTDDVVKAEKRAREKLLCTSIMFNDNGTAEFT</sequence>
<dbReference type="Gene3D" id="3.60.130.10">
    <property type="entry name" value="Clavaminate synthase-like"/>
    <property type="match status" value="1"/>
</dbReference>
<protein>
    <submittedName>
        <fullName evidence="2">Uncharacterized protein</fullName>
    </submittedName>
</protein>
<gene>
    <name evidence="2" type="ORF">QJS10_CPB13g00855</name>
</gene>
<accession>A0AAV9DFR6</accession>
<reference evidence="2" key="1">
    <citation type="journal article" date="2023" name="Nat. Commun.">
        <title>Diploid and tetraploid genomes of Acorus and the evolution of monocots.</title>
        <authorList>
            <person name="Ma L."/>
            <person name="Liu K.W."/>
            <person name="Li Z."/>
            <person name="Hsiao Y.Y."/>
            <person name="Qi Y."/>
            <person name="Fu T."/>
            <person name="Tang G.D."/>
            <person name="Zhang D."/>
            <person name="Sun W.H."/>
            <person name="Liu D.K."/>
            <person name="Li Y."/>
            <person name="Chen G.Z."/>
            <person name="Liu X.D."/>
            <person name="Liao X.Y."/>
            <person name="Jiang Y.T."/>
            <person name="Yu X."/>
            <person name="Hao Y."/>
            <person name="Huang J."/>
            <person name="Zhao X.W."/>
            <person name="Ke S."/>
            <person name="Chen Y.Y."/>
            <person name="Wu W.L."/>
            <person name="Hsu J.L."/>
            <person name="Lin Y.F."/>
            <person name="Huang M.D."/>
            <person name="Li C.Y."/>
            <person name="Huang L."/>
            <person name="Wang Z.W."/>
            <person name="Zhao X."/>
            <person name="Zhong W.Y."/>
            <person name="Peng D.H."/>
            <person name="Ahmad S."/>
            <person name="Lan S."/>
            <person name="Zhang J.S."/>
            <person name="Tsai W.C."/>
            <person name="Van de Peer Y."/>
            <person name="Liu Z.J."/>
        </authorList>
    </citation>
    <scope>NUCLEOTIDE SEQUENCE</scope>
    <source>
        <strain evidence="2">CP</strain>
    </source>
</reference>
<dbReference type="Proteomes" id="UP001180020">
    <property type="component" value="Unassembled WGS sequence"/>
</dbReference>
<name>A0AAV9DFR6_ACOCL</name>
<dbReference type="InterPro" id="IPR042098">
    <property type="entry name" value="TauD-like_sf"/>
</dbReference>
<reference evidence="2" key="2">
    <citation type="submission" date="2023-06" db="EMBL/GenBank/DDBJ databases">
        <authorList>
            <person name="Ma L."/>
            <person name="Liu K.-W."/>
            <person name="Li Z."/>
            <person name="Hsiao Y.-Y."/>
            <person name="Qi Y."/>
            <person name="Fu T."/>
            <person name="Tang G."/>
            <person name="Zhang D."/>
            <person name="Sun W.-H."/>
            <person name="Liu D.-K."/>
            <person name="Li Y."/>
            <person name="Chen G.-Z."/>
            <person name="Liu X.-D."/>
            <person name="Liao X.-Y."/>
            <person name="Jiang Y.-T."/>
            <person name="Yu X."/>
            <person name="Hao Y."/>
            <person name="Huang J."/>
            <person name="Zhao X.-W."/>
            <person name="Ke S."/>
            <person name="Chen Y.-Y."/>
            <person name="Wu W.-L."/>
            <person name="Hsu J.-L."/>
            <person name="Lin Y.-F."/>
            <person name="Huang M.-D."/>
            <person name="Li C.-Y."/>
            <person name="Huang L."/>
            <person name="Wang Z.-W."/>
            <person name="Zhao X."/>
            <person name="Zhong W.-Y."/>
            <person name="Peng D.-H."/>
            <person name="Ahmad S."/>
            <person name="Lan S."/>
            <person name="Zhang J.-S."/>
            <person name="Tsai W.-C."/>
            <person name="Van De Peer Y."/>
            <person name="Liu Z.-J."/>
        </authorList>
    </citation>
    <scope>NUCLEOTIDE SEQUENCE</scope>
    <source>
        <strain evidence="2">CP</strain>
        <tissue evidence="2">Leaves</tissue>
    </source>
</reference>
<keyword evidence="1" id="KW-0560">Oxidoreductase</keyword>
<dbReference type="EMBL" id="JAUJYO010000013">
    <property type="protein sequence ID" value="KAK1299732.1"/>
    <property type="molecule type" value="Genomic_DNA"/>
</dbReference>
<evidence type="ECO:0000313" key="3">
    <source>
        <dbReference type="Proteomes" id="UP001180020"/>
    </source>
</evidence>
<dbReference type="GO" id="GO:0016491">
    <property type="term" value="F:oxidoreductase activity"/>
    <property type="evidence" value="ECO:0007669"/>
    <property type="project" value="UniProtKB-KW"/>
</dbReference>
<evidence type="ECO:0000256" key="1">
    <source>
        <dbReference type="ARBA" id="ARBA00023002"/>
    </source>
</evidence>
<organism evidence="2 3">
    <name type="scientific">Acorus calamus</name>
    <name type="common">Sweet flag</name>
    <dbReference type="NCBI Taxonomy" id="4465"/>
    <lineage>
        <taxon>Eukaryota</taxon>
        <taxon>Viridiplantae</taxon>
        <taxon>Streptophyta</taxon>
        <taxon>Embryophyta</taxon>
        <taxon>Tracheophyta</taxon>
        <taxon>Spermatophyta</taxon>
        <taxon>Magnoliopsida</taxon>
        <taxon>Liliopsida</taxon>
        <taxon>Acoraceae</taxon>
        <taxon>Acorus</taxon>
    </lineage>
</organism>
<comment type="caution">
    <text evidence="2">The sequence shown here is derived from an EMBL/GenBank/DDBJ whole genome shotgun (WGS) entry which is preliminary data.</text>
</comment>